<keyword evidence="1" id="KW-0805">Transcription regulation</keyword>
<keyword evidence="7" id="KW-1185">Reference proteome</keyword>
<dbReference type="InterPro" id="IPR036271">
    <property type="entry name" value="Tet_transcr_reg_TetR-rel_C_sf"/>
</dbReference>
<dbReference type="InterPro" id="IPR041474">
    <property type="entry name" value="NicS_C"/>
</dbReference>
<comment type="caution">
    <text evidence="6">The sequence shown here is derived from an EMBL/GenBank/DDBJ whole genome shotgun (WGS) entry which is preliminary data.</text>
</comment>
<keyword evidence="2 4" id="KW-0238">DNA-binding</keyword>
<dbReference type="PROSITE" id="PS50977">
    <property type="entry name" value="HTH_TETR_2"/>
    <property type="match status" value="1"/>
</dbReference>
<evidence type="ECO:0000313" key="6">
    <source>
        <dbReference type="EMBL" id="MFC4532968.1"/>
    </source>
</evidence>
<proteinExistence type="predicted"/>
<dbReference type="EMBL" id="JBHSFP010000012">
    <property type="protein sequence ID" value="MFC4532968.1"/>
    <property type="molecule type" value="Genomic_DNA"/>
</dbReference>
<accession>A0ABV9CIZ3</accession>
<protein>
    <submittedName>
        <fullName evidence="6">TetR/AcrR family transcriptional regulator</fullName>
    </submittedName>
</protein>
<organism evidence="6 7">
    <name type="scientific">Sphaerisporangium dianthi</name>
    <dbReference type="NCBI Taxonomy" id="1436120"/>
    <lineage>
        <taxon>Bacteria</taxon>
        <taxon>Bacillati</taxon>
        <taxon>Actinomycetota</taxon>
        <taxon>Actinomycetes</taxon>
        <taxon>Streptosporangiales</taxon>
        <taxon>Streptosporangiaceae</taxon>
        <taxon>Sphaerisporangium</taxon>
    </lineage>
</organism>
<dbReference type="InterPro" id="IPR001647">
    <property type="entry name" value="HTH_TetR"/>
</dbReference>
<dbReference type="PANTHER" id="PTHR30055:SF234">
    <property type="entry name" value="HTH-TYPE TRANSCRIPTIONAL REGULATOR BETI"/>
    <property type="match status" value="1"/>
</dbReference>
<sequence length="225" mass="24041">MSTPKARAGRPPAELCPATHEQILTGALRMFACNGYEGASVAALNRELGVSHNLVHQRFGSKEKLWYATVDWAFGEVAAQLLPELDDTAGGPLEQTRRIIRRFVLVHAARPEILRLVTVEGIADSPRLDYLYDHHVAPLLAALTRPLGRLADEGVIAPVSARTLHFLIAHGGAAPFSLPALARRIGPGDPMAAEAVAEHADIVADLILAGLQSLARRDHIATAGG</sequence>
<dbReference type="SUPFAM" id="SSF46689">
    <property type="entry name" value="Homeodomain-like"/>
    <property type="match status" value="1"/>
</dbReference>
<gene>
    <name evidence="6" type="ORF">ACFO60_19500</name>
</gene>
<evidence type="ECO:0000256" key="4">
    <source>
        <dbReference type="PROSITE-ProRule" id="PRU00335"/>
    </source>
</evidence>
<reference evidence="7" key="1">
    <citation type="journal article" date="2019" name="Int. J. Syst. Evol. Microbiol.">
        <title>The Global Catalogue of Microorganisms (GCM) 10K type strain sequencing project: providing services to taxonomists for standard genome sequencing and annotation.</title>
        <authorList>
            <consortium name="The Broad Institute Genomics Platform"/>
            <consortium name="The Broad Institute Genome Sequencing Center for Infectious Disease"/>
            <person name="Wu L."/>
            <person name="Ma J."/>
        </authorList>
    </citation>
    <scope>NUCLEOTIDE SEQUENCE [LARGE SCALE GENOMIC DNA]</scope>
    <source>
        <strain evidence="7">CGMCC 4.7132</strain>
    </source>
</reference>
<dbReference type="Proteomes" id="UP001596004">
    <property type="component" value="Unassembled WGS sequence"/>
</dbReference>
<evidence type="ECO:0000313" key="7">
    <source>
        <dbReference type="Proteomes" id="UP001596004"/>
    </source>
</evidence>
<evidence type="ECO:0000256" key="2">
    <source>
        <dbReference type="ARBA" id="ARBA00023125"/>
    </source>
</evidence>
<feature type="domain" description="HTH tetR-type" evidence="5">
    <location>
        <begin position="17"/>
        <end position="77"/>
    </location>
</feature>
<dbReference type="Pfam" id="PF17938">
    <property type="entry name" value="TetR_C_29"/>
    <property type="match status" value="1"/>
</dbReference>
<keyword evidence="3" id="KW-0804">Transcription</keyword>
<evidence type="ECO:0000256" key="3">
    <source>
        <dbReference type="ARBA" id="ARBA00023163"/>
    </source>
</evidence>
<evidence type="ECO:0000256" key="1">
    <source>
        <dbReference type="ARBA" id="ARBA00023015"/>
    </source>
</evidence>
<dbReference type="InterPro" id="IPR009057">
    <property type="entry name" value="Homeodomain-like_sf"/>
</dbReference>
<name>A0ABV9CIZ3_9ACTN</name>
<dbReference type="Gene3D" id="1.10.357.10">
    <property type="entry name" value="Tetracycline Repressor, domain 2"/>
    <property type="match status" value="1"/>
</dbReference>
<evidence type="ECO:0000259" key="5">
    <source>
        <dbReference type="PROSITE" id="PS50977"/>
    </source>
</evidence>
<dbReference type="PANTHER" id="PTHR30055">
    <property type="entry name" value="HTH-TYPE TRANSCRIPTIONAL REGULATOR RUTR"/>
    <property type="match status" value="1"/>
</dbReference>
<dbReference type="RefSeq" id="WP_380841906.1">
    <property type="nucleotide sequence ID" value="NZ_JBHSFP010000012.1"/>
</dbReference>
<dbReference type="Pfam" id="PF00440">
    <property type="entry name" value="TetR_N"/>
    <property type="match status" value="1"/>
</dbReference>
<dbReference type="SUPFAM" id="SSF48498">
    <property type="entry name" value="Tetracyclin repressor-like, C-terminal domain"/>
    <property type="match status" value="1"/>
</dbReference>
<feature type="DNA-binding region" description="H-T-H motif" evidence="4">
    <location>
        <begin position="40"/>
        <end position="59"/>
    </location>
</feature>
<dbReference type="InterPro" id="IPR050109">
    <property type="entry name" value="HTH-type_TetR-like_transc_reg"/>
</dbReference>